<dbReference type="Proteomes" id="UP000326857">
    <property type="component" value="Unassembled WGS sequence"/>
</dbReference>
<sequence>MPGNHIMTELASFSFFRAITV</sequence>
<proteinExistence type="predicted"/>
<evidence type="ECO:0000313" key="1">
    <source>
        <dbReference type="EMBL" id="VVT13726.1"/>
    </source>
</evidence>
<dbReference type="EMBL" id="CABVLI010000039">
    <property type="protein sequence ID" value="VVT13726.1"/>
    <property type="molecule type" value="Genomic_DNA"/>
</dbReference>
<organism evidence="1 2">
    <name type="scientific">Sphingomonas aurantiaca</name>
    <dbReference type="NCBI Taxonomy" id="185949"/>
    <lineage>
        <taxon>Bacteria</taxon>
        <taxon>Pseudomonadati</taxon>
        <taxon>Pseudomonadota</taxon>
        <taxon>Alphaproteobacteria</taxon>
        <taxon>Sphingomonadales</taxon>
        <taxon>Sphingomonadaceae</taxon>
        <taxon>Sphingomonas</taxon>
    </lineage>
</organism>
<protein>
    <submittedName>
        <fullName evidence="1">Uncharacterized protein</fullName>
    </submittedName>
</protein>
<name>A0A5E7Z3T4_9SPHN</name>
<reference evidence="1 2" key="1">
    <citation type="submission" date="2019-09" db="EMBL/GenBank/DDBJ databases">
        <authorList>
            <person name="Dittami M. S."/>
        </authorList>
    </citation>
    <scope>NUCLEOTIDE SEQUENCE [LARGE SCALE GENOMIC DNA]</scope>
    <source>
        <strain evidence="1">SPHINGO391</strain>
    </source>
</reference>
<accession>A0A5E7Z3T4</accession>
<dbReference type="AlphaFoldDB" id="A0A5E7Z3T4"/>
<gene>
    <name evidence="1" type="ORF">SPHINGO391_440151</name>
</gene>
<evidence type="ECO:0000313" key="2">
    <source>
        <dbReference type="Proteomes" id="UP000326857"/>
    </source>
</evidence>